<evidence type="ECO:0000313" key="4">
    <source>
        <dbReference type="Proteomes" id="UP001165160"/>
    </source>
</evidence>
<sequence length="349" mass="38122">MTPDVAFSRYKELVDLAEKQKIEAERKEREKQQKVIDEIRTASSNNSSSSSSNNNKDRNAGVKVVRTIAKETKKAHVDKIKSSISSTPAAASDDPLTYLQYAAESGHVESQIRYANHLLPKSPLEAMTYYEMSNSNEGWFNLGHVYWTGVEGAVEKDTEKAVECFKKAADNGDADSLYFLGVHQSSLSSIKLSASLGHSGALYYLALHNYGEDPSDLVRFKSELLSAAEASPEAMALVGESYFSGSDGFPKRHDDALEWWKKAAEAGDAEAAVSAGALLYHGSLPQVPKDRSAAFQYYQMAGELGSTDGWINVAACYAEGEGVPKCEKTAKYIIETMVKKPVADDDDKT</sequence>
<feature type="compositionally biased region" description="Low complexity" evidence="2">
    <location>
        <begin position="43"/>
        <end position="54"/>
    </location>
</feature>
<dbReference type="InterPro" id="IPR006597">
    <property type="entry name" value="Sel1-like"/>
</dbReference>
<dbReference type="Proteomes" id="UP001165160">
    <property type="component" value="Unassembled WGS sequence"/>
</dbReference>
<dbReference type="EMBL" id="BRXX01000182">
    <property type="protein sequence ID" value="GMH96327.1"/>
    <property type="molecule type" value="Genomic_DNA"/>
</dbReference>
<dbReference type="InterPro" id="IPR050767">
    <property type="entry name" value="Sel1_AlgK"/>
</dbReference>
<accession>A0A9W7BTM7</accession>
<comment type="similarity">
    <text evidence="1">Belongs to the sel-1 family.</text>
</comment>
<name>A0A9W7BTM7_9STRA</name>
<dbReference type="SMART" id="SM00671">
    <property type="entry name" value="SEL1"/>
    <property type="match status" value="3"/>
</dbReference>
<dbReference type="GO" id="GO:0005789">
    <property type="term" value="C:endoplasmic reticulum membrane"/>
    <property type="evidence" value="ECO:0007669"/>
    <property type="project" value="TreeGrafter"/>
</dbReference>
<dbReference type="PANTHER" id="PTHR11102">
    <property type="entry name" value="SEL-1-LIKE PROTEIN"/>
    <property type="match status" value="1"/>
</dbReference>
<proteinExistence type="inferred from homology"/>
<feature type="compositionally biased region" description="Basic and acidic residues" evidence="2">
    <location>
        <begin position="23"/>
        <end position="40"/>
    </location>
</feature>
<protein>
    <recommendedName>
        <fullName evidence="5">HCP-like protein</fullName>
    </recommendedName>
</protein>
<keyword evidence="4" id="KW-1185">Reference proteome</keyword>
<gene>
    <name evidence="3" type="ORF">TrVE_jg12009</name>
</gene>
<comment type="caution">
    <text evidence="3">The sequence shown here is derived from an EMBL/GenBank/DDBJ whole genome shotgun (WGS) entry which is preliminary data.</text>
</comment>
<dbReference type="InterPro" id="IPR011990">
    <property type="entry name" value="TPR-like_helical_dom_sf"/>
</dbReference>
<dbReference type="Pfam" id="PF08238">
    <property type="entry name" value="Sel1"/>
    <property type="match status" value="4"/>
</dbReference>
<dbReference type="GO" id="GO:0036503">
    <property type="term" value="P:ERAD pathway"/>
    <property type="evidence" value="ECO:0007669"/>
    <property type="project" value="TreeGrafter"/>
</dbReference>
<dbReference type="PANTHER" id="PTHR11102:SF147">
    <property type="entry name" value="SEL1L ADAPTOR SUBUNIT OF ERAD E3 UBIQUITIN LIGASE"/>
    <property type="match status" value="1"/>
</dbReference>
<organism evidence="3 4">
    <name type="scientific">Triparma verrucosa</name>
    <dbReference type="NCBI Taxonomy" id="1606542"/>
    <lineage>
        <taxon>Eukaryota</taxon>
        <taxon>Sar</taxon>
        <taxon>Stramenopiles</taxon>
        <taxon>Ochrophyta</taxon>
        <taxon>Bolidophyceae</taxon>
        <taxon>Parmales</taxon>
        <taxon>Triparmaceae</taxon>
        <taxon>Triparma</taxon>
    </lineage>
</organism>
<dbReference type="SUPFAM" id="SSF81901">
    <property type="entry name" value="HCP-like"/>
    <property type="match status" value="2"/>
</dbReference>
<evidence type="ECO:0000313" key="3">
    <source>
        <dbReference type="EMBL" id="GMH96327.1"/>
    </source>
</evidence>
<evidence type="ECO:0008006" key="5">
    <source>
        <dbReference type="Google" id="ProtNLM"/>
    </source>
</evidence>
<feature type="region of interest" description="Disordered" evidence="2">
    <location>
        <begin position="23"/>
        <end position="61"/>
    </location>
</feature>
<evidence type="ECO:0000256" key="1">
    <source>
        <dbReference type="ARBA" id="ARBA00038101"/>
    </source>
</evidence>
<dbReference type="Gene3D" id="1.25.40.10">
    <property type="entry name" value="Tetratricopeptide repeat domain"/>
    <property type="match status" value="2"/>
</dbReference>
<reference evidence="4" key="1">
    <citation type="journal article" date="2023" name="Commun. Biol.">
        <title>Genome analysis of Parmales, the sister group of diatoms, reveals the evolutionary specialization of diatoms from phago-mixotrophs to photoautotrophs.</title>
        <authorList>
            <person name="Ban H."/>
            <person name="Sato S."/>
            <person name="Yoshikawa S."/>
            <person name="Yamada K."/>
            <person name="Nakamura Y."/>
            <person name="Ichinomiya M."/>
            <person name="Sato N."/>
            <person name="Blanc-Mathieu R."/>
            <person name="Endo H."/>
            <person name="Kuwata A."/>
            <person name="Ogata H."/>
        </authorList>
    </citation>
    <scope>NUCLEOTIDE SEQUENCE [LARGE SCALE GENOMIC DNA]</scope>
    <source>
        <strain evidence="4">NIES 3699</strain>
    </source>
</reference>
<dbReference type="AlphaFoldDB" id="A0A9W7BTM7"/>
<evidence type="ECO:0000256" key="2">
    <source>
        <dbReference type="SAM" id="MobiDB-lite"/>
    </source>
</evidence>